<protein>
    <recommendedName>
        <fullName evidence="1">Serpin domain-containing protein</fullName>
    </recommendedName>
</protein>
<evidence type="ECO:0000259" key="1">
    <source>
        <dbReference type="Pfam" id="PF00079"/>
    </source>
</evidence>
<dbReference type="EMBL" id="JAULJE010000008">
    <property type="protein sequence ID" value="KAK1339648.1"/>
    <property type="molecule type" value="Genomic_DNA"/>
</dbReference>
<feature type="domain" description="Serpin" evidence="1">
    <location>
        <begin position="6"/>
        <end position="49"/>
    </location>
</feature>
<dbReference type="InterPro" id="IPR036186">
    <property type="entry name" value="Serpin_sf"/>
</dbReference>
<dbReference type="InterPro" id="IPR023796">
    <property type="entry name" value="Serpin_dom"/>
</dbReference>
<accession>A0AA40HYB7</accession>
<keyword evidence="3" id="KW-1185">Reference proteome</keyword>
<reference evidence="2" key="1">
    <citation type="submission" date="2023-06" db="EMBL/GenBank/DDBJ databases">
        <title>Reference genome for the Northern bat (Eptesicus nilssonii), a most northern bat species.</title>
        <authorList>
            <person name="Laine V.N."/>
            <person name="Pulliainen A.T."/>
            <person name="Lilley T.M."/>
        </authorList>
    </citation>
    <scope>NUCLEOTIDE SEQUENCE</scope>
    <source>
        <strain evidence="2">BLF_Eptnil</strain>
        <tissue evidence="2">Kidney</tissue>
    </source>
</reference>
<comment type="caution">
    <text evidence="2">The sequence shown here is derived from an EMBL/GenBank/DDBJ whole genome shotgun (WGS) entry which is preliminary data.</text>
</comment>
<dbReference type="SUPFAM" id="SSF56574">
    <property type="entry name" value="Serpins"/>
    <property type="match status" value="1"/>
</dbReference>
<dbReference type="Gene3D" id="3.30.497.10">
    <property type="entry name" value="Antithrombin, subunit I, domain 2"/>
    <property type="match status" value="1"/>
</dbReference>
<dbReference type="AlphaFoldDB" id="A0AA40HYB7"/>
<dbReference type="Proteomes" id="UP001177744">
    <property type="component" value="Unassembled WGS sequence"/>
</dbReference>
<sequence length="142" mass="15791">MDAVSEANGTFALRLFKMLCEDNPSHNGHFSPASLSWALAWSSRGQKGTPLPRLPRSTASLWPGDRLPEFSEALSLSAEKDIHVGFHALLAEECSLVTHFCLQRPFRSPVFSSITLSWSSFPLSKLQKGQESYQHLVSKMTE</sequence>
<organism evidence="2 3">
    <name type="scientific">Cnephaeus nilssonii</name>
    <name type="common">Northern bat</name>
    <name type="synonym">Eptesicus nilssonii</name>
    <dbReference type="NCBI Taxonomy" id="3371016"/>
    <lineage>
        <taxon>Eukaryota</taxon>
        <taxon>Metazoa</taxon>
        <taxon>Chordata</taxon>
        <taxon>Craniata</taxon>
        <taxon>Vertebrata</taxon>
        <taxon>Euteleostomi</taxon>
        <taxon>Mammalia</taxon>
        <taxon>Eutheria</taxon>
        <taxon>Laurasiatheria</taxon>
        <taxon>Chiroptera</taxon>
        <taxon>Yangochiroptera</taxon>
        <taxon>Vespertilionidae</taxon>
        <taxon>Cnephaeus</taxon>
    </lineage>
</organism>
<dbReference type="Pfam" id="PF00079">
    <property type="entry name" value="Serpin"/>
    <property type="match status" value="1"/>
</dbReference>
<name>A0AA40HYB7_CNENI</name>
<proteinExistence type="predicted"/>
<feature type="non-terminal residue" evidence="2">
    <location>
        <position position="142"/>
    </location>
</feature>
<gene>
    <name evidence="2" type="ORF">QTO34_018202</name>
</gene>
<dbReference type="InterPro" id="IPR042178">
    <property type="entry name" value="Serpin_sf_1"/>
</dbReference>
<evidence type="ECO:0000313" key="2">
    <source>
        <dbReference type="EMBL" id="KAK1339648.1"/>
    </source>
</evidence>
<evidence type="ECO:0000313" key="3">
    <source>
        <dbReference type="Proteomes" id="UP001177744"/>
    </source>
</evidence>